<dbReference type="GO" id="GO:0005886">
    <property type="term" value="C:plasma membrane"/>
    <property type="evidence" value="ECO:0007669"/>
    <property type="project" value="TreeGrafter"/>
</dbReference>
<accession>A0A2U3QJ82</accession>
<dbReference type="InterPro" id="IPR052894">
    <property type="entry name" value="AsmA-related"/>
</dbReference>
<evidence type="ECO:0000313" key="1">
    <source>
        <dbReference type="EMBL" id="SPQ01467.1"/>
    </source>
</evidence>
<gene>
    <name evidence="1" type="ORF">NBG4_560007</name>
</gene>
<dbReference type="Proteomes" id="UP000245125">
    <property type="component" value="Unassembled WGS sequence"/>
</dbReference>
<protein>
    <submittedName>
        <fullName evidence="1">Uncharacterized protein</fullName>
    </submittedName>
</protein>
<sequence length="1201" mass="131921">MNTKRRIFLLLASLTGLIFILFFALYYSAAKLIDSEFVKEKIRVYLLEKAGTDITFANSEFHLFPLPEIIFHRVGISIPDKAEGSASSLRVYPNLFSLIRGNFAISKVGIEAPRFTFRISKDTEKPTLEEIEEKVRSITHYLVSETPGVQIVIRDGKLDVKEEEEIAFSFDLIKSRLNTSKKTVDIELTSRSNLWDNISLSSSIEAGDLKSKGSIRLTRLHPKALIAGLPKESVRGIGISDVDLSMKFQASGLKMVHVSTESSVSDLSLSRGKKQISLGEAIIKGDMKIEPDTVSVLIDEAKISRPALNLSGQYTRNRSSGMTTADLKGGSIAVQPLREAALAVGGDIPLITDIFTYIQGGKISTLHIHSSGKSLDELGRTNNIRITGKMHAGVVYIKSKDLTIQDVAGDVVISEGILKADHVGASVGNNSCSGGKLRVGLKGKDATFHLDTLVKTDVEELPSLLKDKHLLENEAVLHEMDRVHNLRGKAEGRLILGDRLDSMHVKILIDNMNLTGRYESLPFPLAVTEGKFFFDETTLELADSVGSIGGSSFSGLTARLRLADPNDLEIVGGRLSLSAGEIYPWITSFEKIRPVLNDVRSLDGTVFISGINLRGPLYQPKEWKFQANGEAKNLTADAAFLPGKAEEINGTFAITQNELSLKNMHSKIIDSIITVSGSVREFPSDIRDIELVLQGNIGQEVNTWIAELIKLPPEMKIRAPFSVADGVLSIEKNRQTAFSGMLLFGQGTRVSLNVTKTPDSTLIRDLTVKDRSHDLAASIALTKETIDLSLKGTLTSQALNSVFVQSTFSDAALEGAFRTHIVLEHPNQSTAEGRLKVENIPIPLGNDIPVVARHIALEAKEQSVVINMAEFSAGDMTFKARGTASSMPEWFAVDMDISANGIDWETFAKMLQTREHAARKDTTVMKDFPLRGTMRLRSDFFRYRQFRLEPFDADVSFDGRTVLIAAKKAAICEVSTTGELRIEEQGIKLDIAVSAKDLEFRPTILCLSNRHSDFTGTFQMDARLRGVGKISEIADRLDGTFTLSARDGKILRSDKLDQTFNLLNESENFKGQFPDLEREKISYSAINIRGAIREHRILIEEAILDSSVIGILMRGSVDISDETLNINAFISPLKTGKMPILGHVMGGTLVSVPIKISGNIKDPKITFLSPSAVASETLGILGRLFKLPVTLVEPVFKQENK</sequence>
<evidence type="ECO:0000313" key="2">
    <source>
        <dbReference type="Proteomes" id="UP000245125"/>
    </source>
</evidence>
<dbReference type="AlphaFoldDB" id="A0A2U3QJ82"/>
<organism evidence="1 2">
    <name type="scientific">Candidatus Sulfobium mesophilum</name>
    <dbReference type="NCBI Taxonomy" id="2016548"/>
    <lineage>
        <taxon>Bacteria</taxon>
        <taxon>Pseudomonadati</taxon>
        <taxon>Nitrospirota</taxon>
        <taxon>Nitrospiria</taxon>
        <taxon>Nitrospirales</taxon>
        <taxon>Nitrospiraceae</taxon>
        <taxon>Candidatus Sulfobium</taxon>
    </lineage>
</organism>
<dbReference type="EMBL" id="OUUY01000104">
    <property type="protein sequence ID" value="SPQ01467.1"/>
    <property type="molecule type" value="Genomic_DNA"/>
</dbReference>
<keyword evidence="2" id="KW-1185">Reference proteome</keyword>
<proteinExistence type="predicted"/>
<dbReference type="GO" id="GO:0090313">
    <property type="term" value="P:regulation of protein targeting to membrane"/>
    <property type="evidence" value="ECO:0007669"/>
    <property type="project" value="TreeGrafter"/>
</dbReference>
<dbReference type="OrthoDB" id="9768949at2"/>
<dbReference type="PANTHER" id="PTHR30441:SF4">
    <property type="entry name" value="PROTEIN ASMA"/>
    <property type="match status" value="1"/>
</dbReference>
<name>A0A2U3QJ82_9BACT</name>
<dbReference type="PANTHER" id="PTHR30441">
    <property type="entry name" value="DUF748 DOMAIN-CONTAINING PROTEIN"/>
    <property type="match status" value="1"/>
</dbReference>
<reference evidence="2" key="1">
    <citation type="submission" date="2018-03" db="EMBL/GenBank/DDBJ databases">
        <authorList>
            <person name="Zecchin S."/>
        </authorList>
    </citation>
    <scope>NUCLEOTIDE SEQUENCE [LARGE SCALE GENOMIC DNA]</scope>
</reference>